<comment type="similarity">
    <text evidence="3">Belongs to the aldo/keto reductase family. Aldo/keto reductase 2 subfamily.</text>
</comment>
<protein>
    <submittedName>
        <fullName evidence="5">Oxidoreductase</fullName>
    </submittedName>
</protein>
<comment type="caution">
    <text evidence="5">The sequence shown here is derived from an EMBL/GenBank/DDBJ whole genome shotgun (WGS) entry which is preliminary data.</text>
</comment>
<dbReference type="AlphaFoldDB" id="A0A8J2Y9I0"/>
<proteinExistence type="inferred from homology"/>
<dbReference type="RefSeq" id="WP_188648378.1">
    <property type="nucleotide sequence ID" value="NZ_BMHQ01000009.1"/>
</dbReference>
<feature type="domain" description="NADP-dependent oxidoreductase" evidence="4">
    <location>
        <begin position="14"/>
        <end position="290"/>
    </location>
</feature>
<gene>
    <name evidence="5" type="ORF">GCM10011571_26610</name>
</gene>
<dbReference type="PANTHER" id="PTHR43364">
    <property type="entry name" value="NADH-SPECIFIC METHYLGLYOXAL REDUCTASE-RELATED"/>
    <property type="match status" value="1"/>
</dbReference>
<dbReference type="Gene3D" id="3.20.20.100">
    <property type="entry name" value="NADP-dependent oxidoreductase domain"/>
    <property type="match status" value="1"/>
</dbReference>
<dbReference type="InterPro" id="IPR036812">
    <property type="entry name" value="NAD(P)_OxRdtase_dom_sf"/>
</dbReference>
<keyword evidence="1" id="KW-0521">NADP</keyword>
<dbReference type="Proteomes" id="UP000625210">
    <property type="component" value="Unassembled WGS sequence"/>
</dbReference>
<dbReference type="SUPFAM" id="SSF51430">
    <property type="entry name" value="NAD(P)-linked oxidoreductase"/>
    <property type="match status" value="1"/>
</dbReference>
<reference evidence="5" key="2">
    <citation type="submission" date="2020-09" db="EMBL/GenBank/DDBJ databases">
        <authorList>
            <person name="Sun Q."/>
            <person name="Zhou Y."/>
        </authorList>
    </citation>
    <scope>NUCLEOTIDE SEQUENCE</scope>
    <source>
        <strain evidence="5">CGMCC 1.15179</strain>
    </source>
</reference>
<dbReference type="EMBL" id="BMHQ01000009">
    <property type="protein sequence ID" value="GGE23199.1"/>
    <property type="molecule type" value="Genomic_DNA"/>
</dbReference>
<evidence type="ECO:0000313" key="6">
    <source>
        <dbReference type="Proteomes" id="UP000625210"/>
    </source>
</evidence>
<evidence type="ECO:0000256" key="1">
    <source>
        <dbReference type="ARBA" id="ARBA00022857"/>
    </source>
</evidence>
<dbReference type="GO" id="GO:0016491">
    <property type="term" value="F:oxidoreductase activity"/>
    <property type="evidence" value="ECO:0007669"/>
    <property type="project" value="UniProtKB-KW"/>
</dbReference>
<sequence>MERVQLTDELSFSRIIHGMWRLADWKYSEQELLQLIEDCLEMGITTFDHADIYGDYTCEQIFGKALSLKPEWRDRMQLVTKCGIKPLSEKHPNTYIKHYDTSKEHILTAVDQSLSNLVTDRIDVLLIHRPDPFMDPEAVAEAFTLLRQAGKVLHFGVSNFTPVQVDMLSSYLDFPLVTNQIEVNVMNLEHFDNGNIEKCWEKRLRPMIWSPLAGGRIFHSEDPKAGRLRNTLEQIADDLGADGIDQVMYAWLLQHPLKMMPIVGSGKTERIRRAVKALELPLTRQQWFEIWTCAVGHDVP</sequence>
<keyword evidence="6" id="KW-1185">Reference proteome</keyword>
<accession>A0A8J2Y9I0</accession>
<evidence type="ECO:0000259" key="4">
    <source>
        <dbReference type="Pfam" id="PF00248"/>
    </source>
</evidence>
<dbReference type="FunFam" id="3.20.20.100:FF:000008">
    <property type="entry name" value="Aldo/keto reductase family oxidoreductase"/>
    <property type="match status" value="1"/>
</dbReference>
<organism evidence="5 6">
    <name type="scientific">Marinithermofilum abyssi</name>
    <dbReference type="NCBI Taxonomy" id="1571185"/>
    <lineage>
        <taxon>Bacteria</taxon>
        <taxon>Bacillati</taxon>
        <taxon>Bacillota</taxon>
        <taxon>Bacilli</taxon>
        <taxon>Bacillales</taxon>
        <taxon>Thermoactinomycetaceae</taxon>
        <taxon>Marinithermofilum</taxon>
    </lineage>
</organism>
<dbReference type="Pfam" id="PF00248">
    <property type="entry name" value="Aldo_ket_red"/>
    <property type="match status" value="1"/>
</dbReference>
<dbReference type="GO" id="GO:0005829">
    <property type="term" value="C:cytosol"/>
    <property type="evidence" value="ECO:0007669"/>
    <property type="project" value="TreeGrafter"/>
</dbReference>
<evidence type="ECO:0000256" key="3">
    <source>
        <dbReference type="ARBA" id="ARBA00038157"/>
    </source>
</evidence>
<keyword evidence="2" id="KW-0560">Oxidoreductase</keyword>
<dbReference type="InterPro" id="IPR050523">
    <property type="entry name" value="AKR_Detox_Biosynth"/>
</dbReference>
<dbReference type="PANTHER" id="PTHR43364:SF1">
    <property type="entry name" value="OXIDOREDUCTASE YDHF"/>
    <property type="match status" value="1"/>
</dbReference>
<name>A0A8J2Y9I0_9BACL</name>
<dbReference type="CDD" id="cd19092">
    <property type="entry name" value="AKR_BsYcsN_EcYdhF-like"/>
    <property type="match status" value="1"/>
</dbReference>
<evidence type="ECO:0000313" key="5">
    <source>
        <dbReference type="EMBL" id="GGE23199.1"/>
    </source>
</evidence>
<evidence type="ECO:0000256" key="2">
    <source>
        <dbReference type="ARBA" id="ARBA00023002"/>
    </source>
</evidence>
<reference evidence="5" key="1">
    <citation type="journal article" date="2014" name="Int. J. Syst. Evol. Microbiol.">
        <title>Complete genome sequence of Corynebacterium casei LMG S-19264T (=DSM 44701T), isolated from a smear-ripened cheese.</title>
        <authorList>
            <consortium name="US DOE Joint Genome Institute (JGI-PGF)"/>
            <person name="Walter F."/>
            <person name="Albersmeier A."/>
            <person name="Kalinowski J."/>
            <person name="Ruckert C."/>
        </authorList>
    </citation>
    <scope>NUCLEOTIDE SEQUENCE</scope>
    <source>
        <strain evidence="5">CGMCC 1.15179</strain>
    </source>
</reference>
<dbReference type="InterPro" id="IPR023210">
    <property type="entry name" value="NADP_OxRdtase_dom"/>
</dbReference>